<dbReference type="Gene3D" id="3.40.50.300">
    <property type="entry name" value="P-loop containing nucleotide triphosphate hydrolases"/>
    <property type="match status" value="1"/>
</dbReference>
<evidence type="ECO:0000313" key="4">
    <source>
        <dbReference type="EMBL" id="SFP59259.1"/>
    </source>
</evidence>
<dbReference type="AlphaFoldDB" id="A0A1I5RL40"/>
<sequence>MEPVISIKNLRKSYGSRQVLKGIDLDVYAGQVLGYIGPNGAGKSTTVKILCGLLDDYEGEVQVKGLDLKSDALAVKAMIGYVPELAELYDVLTPMEFLKLMGSLYNLDEIVCVNRIERMMTAFGLQQQLNQRMDTFSKGMKQKVLIASGLLHNPDIIILDEPLSGLDANSVIIIKDLINKLAKEGKTIFYCSHMMDIVEKVSDRIILINEGVIVADGSFEQLKQQEGNNSLEQIFAQLTGNTSGVQVAEDLLRAFDK</sequence>
<dbReference type="RefSeq" id="WP_090653791.1">
    <property type="nucleotide sequence ID" value="NZ_FOXQ01000001.1"/>
</dbReference>
<dbReference type="PANTHER" id="PTHR43613">
    <property type="entry name" value="ABC TRANSPORTER, ATP-BINDING PROTEIN"/>
    <property type="match status" value="1"/>
</dbReference>
<evidence type="ECO:0000259" key="3">
    <source>
        <dbReference type="PROSITE" id="PS50893"/>
    </source>
</evidence>
<reference evidence="4 5" key="1">
    <citation type="submission" date="2016-10" db="EMBL/GenBank/DDBJ databases">
        <authorList>
            <person name="de Groot N.N."/>
        </authorList>
    </citation>
    <scope>NUCLEOTIDE SEQUENCE [LARGE SCALE GENOMIC DNA]</scope>
    <source>
        <strain evidence="4 5">DSM 28286</strain>
    </source>
</reference>
<keyword evidence="1" id="KW-0547">Nucleotide-binding</keyword>
<protein>
    <submittedName>
        <fullName evidence="4">ABC-2 type transport system ATP-binding protein</fullName>
    </submittedName>
</protein>
<evidence type="ECO:0000313" key="5">
    <source>
        <dbReference type="Proteomes" id="UP000199031"/>
    </source>
</evidence>
<dbReference type="PROSITE" id="PS00211">
    <property type="entry name" value="ABC_TRANSPORTER_1"/>
    <property type="match status" value="1"/>
</dbReference>
<dbReference type="STRING" id="1465490.SAMN05444277_101306"/>
<proteinExistence type="predicted"/>
<dbReference type="Pfam" id="PF00005">
    <property type="entry name" value="ABC_tran"/>
    <property type="match status" value="1"/>
</dbReference>
<dbReference type="SUPFAM" id="SSF52540">
    <property type="entry name" value="P-loop containing nucleoside triphosphate hydrolases"/>
    <property type="match status" value="1"/>
</dbReference>
<dbReference type="InterPro" id="IPR027417">
    <property type="entry name" value="P-loop_NTPase"/>
</dbReference>
<dbReference type="SMART" id="SM00382">
    <property type="entry name" value="AAA"/>
    <property type="match status" value="1"/>
</dbReference>
<keyword evidence="5" id="KW-1185">Reference proteome</keyword>
<dbReference type="InterPro" id="IPR003439">
    <property type="entry name" value="ABC_transporter-like_ATP-bd"/>
</dbReference>
<dbReference type="GO" id="GO:0016887">
    <property type="term" value="F:ATP hydrolysis activity"/>
    <property type="evidence" value="ECO:0007669"/>
    <property type="project" value="InterPro"/>
</dbReference>
<gene>
    <name evidence="4" type="ORF">SAMN05444277_101306</name>
</gene>
<dbReference type="InterPro" id="IPR003593">
    <property type="entry name" value="AAA+_ATPase"/>
</dbReference>
<keyword evidence="2 4" id="KW-0067">ATP-binding</keyword>
<evidence type="ECO:0000256" key="2">
    <source>
        <dbReference type="ARBA" id="ARBA00022840"/>
    </source>
</evidence>
<dbReference type="PANTHER" id="PTHR43613:SF1">
    <property type="entry name" value="ABC TRANSPORTER, ATP-BINDING PROTEIN"/>
    <property type="match status" value="1"/>
</dbReference>
<dbReference type="PROSITE" id="PS50893">
    <property type="entry name" value="ABC_TRANSPORTER_2"/>
    <property type="match status" value="1"/>
</dbReference>
<dbReference type="InterPro" id="IPR017871">
    <property type="entry name" value="ABC_transporter-like_CS"/>
</dbReference>
<accession>A0A1I5RL40</accession>
<organism evidence="4 5">
    <name type="scientific">Parafilimonas terrae</name>
    <dbReference type="NCBI Taxonomy" id="1465490"/>
    <lineage>
        <taxon>Bacteria</taxon>
        <taxon>Pseudomonadati</taxon>
        <taxon>Bacteroidota</taxon>
        <taxon>Chitinophagia</taxon>
        <taxon>Chitinophagales</taxon>
        <taxon>Chitinophagaceae</taxon>
        <taxon>Parafilimonas</taxon>
    </lineage>
</organism>
<dbReference type="Proteomes" id="UP000199031">
    <property type="component" value="Unassembled WGS sequence"/>
</dbReference>
<dbReference type="CDD" id="cd03230">
    <property type="entry name" value="ABC_DR_subfamily_A"/>
    <property type="match status" value="1"/>
</dbReference>
<dbReference type="GO" id="GO:0005524">
    <property type="term" value="F:ATP binding"/>
    <property type="evidence" value="ECO:0007669"/>
    <property type="project" value="UniProtKB-KW"/>
</dbReference>
<feature type="domain" description="ABC transporter" evidence="3">
    <location>
        <begin position="5"/>
        <end position="235"/>
    </location>
</feature>
<name>A0A1I5RL40_9BACT</name>
<evidence type="ECO:0000256" key="1">
    <source>
        <dbReference type="ARBA" id="ARBA00022741"/>
    </source>
</evidence>
<dbReference type="EMBL" id="FOXQ01000001">
    <property type="protein sequence ID" value="SFP59259.1"/>
    <property type="molecule type" value="Genomic_DNA"/>
</dbReference>
<dbReference type="OrthoDB" id="9785229at2"/>